<keyword evidence="2" id="KW-1185">Reference proteome</keyword>
<dbReference type="Proteomes" id="UP000256794">
    <property type="component" value="Unassembled WGS sequence"/>
</dbReference>
<protein>
    <submittedName>
        <fullName evidence="1">Uncharacterized protein</fullName>
    </submittedName>
</protein>
<dbReference type="RefSeq" id="WP_147307265.1">
    <property type="nucleotide sequence ID" value="NZ_CP035284.1"/>
</dbReference>
<sequence>METLSRPLLSLKGHELVPLDEDRKVELDIIDVLLPCRTYEMKYKVAVAAKVSPTLEFLLRLLKSAPGMNEPDVAEFFGYSVNELEYVLSEASEPGYIERKQGRLWLTTAGDSLFRADQKEPSIYSVESRRRGVGFDLVAIAPQPRKRPDSIERFLPELGLSDLAGSGRTTQQLPARFERFFREIADQVDRGKGEKRQLYSIDPVIVAQERYQVPLRIRTYARASNPSVPEIDLSSWRPEHEIADRPEIENAVALFVKDLATHANQLDAVASYDALVSLAPEFLKEFTVKTGLNERRYWREAIGRVGEVRSDRKTIPLVGSLLLENNLQRFLSILDYGAAQATAAPERIIAVAPQTRHWGATTQLRGLLALIKEKVGKIDAGDATSETLSMCLTRAAPPRFIKETFDEIAESDAARFPRGLELYLVPSIAMAAIVHAPLGASIGNTVPLGIASFDPAVLERCEQYLEDNRPKEP</sequence>
<evidence type="ECO:0000313" key="2">
    <source>
        <dbReference type="Proteomes" id="UP000256794"/>
    </source>
</evidence>
<comment type="caution">
    <text evidence="1">The sequence shown here is derived from an EMBL/GenBank/DDBJ whole genome shotgun (WGS) entry which is preliminary data.</text>
</comment>
<organism evidence="1 2">
    <name type="scientific">Paracoccus versutus</name>
    <name type="common">Thiobacillus versutus</name>
    <dbReference type="NCBI Taxonomy" id="34007"/>
    <lineage>
        <taxon>Bacteria</taxon>
        <taxon>Pseudomonadati</taxon>
        <taxon>Pseudomonadota</taxon>
        <taxon>Alphaproteobacteria</taxon>
        <taxon>Rhodobacterales</taxon>
        <taxon>Paracoccaceae</taxon>
        <taxon>Paracoccus</taxon>
    </lineage>
</organism>
<accession>A0AAQ0HKZ5</accession>
<name>A0AAQ0HKZ5_PARVE</name>
<dbReference type="AlphaFoldDB" id="A0AAQ0HKZ5"/>
<proteinExistence type="predicted"/>
<evidence type="ECO:0000313" key="1">
    <source>
        <dbReference type="EMBL" id="REG52449.1"/>
    </source>
</evidence>
<reference evidence="1 2" key="1">
    <citation type="submission" date="2018-08" db="EMBL/GenBank/DDBJ databases">
        <title>Genomic Encyclopedia of Archaeal and Bacterial Type Strains, Phase II (KMG-II): from individual species to whole genera.</title>
        <authorList>
            <person name="Goeker M."/>
        </authorList>
    </citation>
    <scope>NUCLEOTIDE SEQUENCE [LARGE SCALE GENOMIC DNA]</scope>
    <source>
        <strain evidence="1 2">DSM 582</strain>
    </source>
</reference>
<dbReference type="EMBL" id="QUMX01000008">
    <property type="protein sequence ID" value="REG52449.1"/>
    <property type="molecule type" value="Genomic_DNA"/>
</dbReference>
<gene>
    <name evidence="1" type="ORF">ATH84_100821</name>
</gene>